<gene>
    <name evidence="1" type="ORF">A9Q84_14715</name>
</gene>
<sequence length="224" mass="26061">MDSNSNLANQPPISDLINEQSYPCIMAKKVSKLDNIHYLDGYDLQDLTTGIIKETLSKLYLQIDEISKTKNEYHSIIIEFKETPIESEIQFEKLLWDYLQVLHDEDAKSYSWNKTVDKDPSSSFFSFSLKEESFYIIGIHPKSSRPARRSKYPAIVFNRHSQFERLRKKGVFTSVRDTIRKRDILYSGNLNPMVEDFGEISETAQYSGRAVDQEKWVCPLKIKS</sequence>
<evidence type="ECO:0000313" key="2">
    <source>
        <dbReference type="Proteomes" id="UP000196531"/>
    </source>
</evidence>
<comment type="caution">
    <text evidence="1">The sequence shown here is derived from an EMBL/GenBank/DDBJ whole genome shotgun (WGS) entry which is preliminary data.</text>
</comment>
<dbReference type="EMBL" id="MAAO01000007">
    <property type="protein sequence ID" value="OUR95751.1"/>
    <property type="molecule type" value="Genomic_DNA"/>
</dbReference>
<proteinExistence type="predicted"/>
<protein>
    <recommendedName>
        <fullName evidence="3">YqcI/YcgG family protein</fullName>
    </recommendedName>
</protein>
<evidence type="ECO:0008006" key="3">
    <source>
        <dbReference type="Google" id="ProtNLM"/>
    </source>
</evidence>
<reference evidence="2" key="1">
    <citation type="journal article" date="2017" name="Proc. Natl. Acad. Sci. U.S.A.">
        <title>Simulation of Deepwater Horizon oil plume reveals substrate specialization within a complex community of hydrocarbon-degraders.</title>
        <authorList>
            <person name="Hu P."/>
            <person name="Dubinsky E.A."/>
            <person name="Probst A.J."/>
            <person name="Wang J."/>
            <person name="Sieber C.M.K."/>
            <person name="Tom L.M."/>
            <person name="Gardinali P."/>
            <person name="Banfield J.F."/>
            <person name="Atlas R.M."/>
            <person name="Andersen G.L."/>
        </authorList>
    </citation>
    <scope>NUCLEOTIDE SEQUENCE [LARGE SCALE GENOMIC DNA]</scope>
</reference>
<organism evidence="1 2">
    <name type="scientific">Halobacteriovorax marinus</name>
    <dbReference type="NCBI Taxonomy" id="97084"/>
    <lineage>
        <taxon>Bacteria</taxon>
        <taxon>Pseudomonadati</taxon>
        <taxon>Bdellovibrionota</taxon>
        <taxon>Bacteriovoracia</taxon>
        <taxon>Bacteriovoracales</taxon>
        <taxon>Halobacteriovoraceae</taxon>
        <taxon>Halobacteriovorax</taxon>
    </lineage>
</organism>
<evidence type="ECO:0000313" key="1">
    <source>
        <dbReference type="EMBL" id="OUR95751.1"/>
    </source>
</evidence>
<dbReference type="PANTHER" id="PTHR40045:SF1">
    <property type="entry name" value="YQCI_YCGG FAMILY PROTEIN"/>
    <property type="match status" value="1"/>
</dbReference>
<dbReference type="NCBIfam" id="NF041366">
    <property type="entry name" value="GntA_guanitoxin"/>
    <property type="match status" value="1"/>
</dbReference>
<dbReference type="AlphaFoldDB" id="A0A1Y5F524"/>
<dbReference type="Proteomes" id="UP000196531">
    <property type="component" value="Unassembled WGS sequence"/>
</dbReference>
<dbReference type="Pfam" id="PF08892">
    <property type="entry name" value="YqcI_YcgG"/>
    <property type="match status" value="1"/>
</dbReference>
<accession>A0A1Y5F524</accession>
<dbReference type="InterPro" id="IPR014988">
    <property type="entry name" value="Uncharacterised_YqcI/YcgG"/>
</dbReference>
<dbReference type="PANTHER" id="PTHR40045">
    <property type="entry name" value="YCGG FAMILY PROTEIN"/>
    <property type="match status" value="1"/>
</dbReference>
<name>A0A1Y5F524_9BACT</name>